<feature type="transmembrane region" description="Helical" evidence="1">
    <location>
        <begin position="35"/>
        <end position="55"/>
    </location>
</feature>
<dbReference type="AlphaFoldDB" id="A0AA89WIY1"/>
<comment type="caution">
    <text evidence="3">The sequence shown here is derived from an EMBL/GenBank/DDBJ whole genome shotgun (WGS) entry which is preliminary data.</text>
</comment>
<dbReference type="EMBL" id="ABLOMU010000009">
    <property type="protein sequence ID" value="EKT4440662.1"/>
    <property type="molecule type" value="Genomic_DNA"/>
</dbReference>
<name>A0AA89WIY1_STEMA</name>
<reference evidence="3" key="1">
    <citation type="submission" date="2020-11" db="EMBL/GenBank/DDBJ databases">
        <title>Enhanced detection system for hospital associated transmission using whole genome sequencing surveillance.</title>
        <authorList>
            <person name="Harrison L.H."/>
            <person name="Van Tyne D."/>
            <person name="Marsh J.W."/>
            <person name="Griffith M.P."/>
            <person name="Snyder D.J."/>
            <person name="Cooper V.S."/>
            <person name="Mustapha M."/>
        </authorList>
    </citation>
    <scope>NUCLEOTIDE SEQUENCE</scope>
    <source>
        <strain evidence="3">STEN00091</strain>
    </source>
</reference>
<keyword evidence="1" id="KW-0812">Transmembrane</keyword>
<keyword evidence="1" id="KW-1133">Transmembrane helix</keyword>
<dbReference type="EMBL" id="JADUNP010000002">
    <property type="protein sequence ID" value="MBH1650849.1"/>
    <property type="molecule type" value="Genomic_DNA"/>
</dbReference>
<evidence type="ECO:0000313" key="4">
    <source>
        <dbReference type="Proteomes" id="UP000625930"/>
    </source>
</evidence>
<keyword evidence="1" id="KW-0472">Membrane</keyword>
<evidence type="ECO:0000313" key="3">
    <source>
        <dbReference type="EMBL" id="MBH1650849.1"/>
    </source>
</evidence>
<accession>A0AA89WIY1</accession>
<gene>
    <name evidence="3" type="ORF">I5U67_01485</name>
    <name evidence="2" type="ORF">QEK83_001296</name>
</gene>
<evidence type="ECO:0000256" key="1">
    <source>
        <dbReference type="SAM" id="Phobius"/>
    </source>
</evidence>
<sequence>MSTNGPLEDLQVRKLTAEIRKINRESDKLMMETRWYPLVVATAFVAGIVTLTKLFL</sequence>
<protein>
    <recommendedName>
        <fullName evidence="5">Transmembrane protein</fullName>
    </recommendedName>
</protein>
<dbReference type="RefSeq" id="WP_004154558.1">
    <property type="nucleotide sequence ID" value="NZ_AP021908.1"/>
</dbReference>
<proteinExistence type="predicted"/>
<evidence type="ECO:0008006" key="5">
    <source>
        <dbReference type="Google" id="ProtNLM"/>
    </source>
</evidence>
<organism evidence="3 4">
    <name type="scientific">Stenotrophomonas maltophilia</name>
    <name type="common">Pseudomonas maltophilia</name>
    <name type="synonym">Xanthomonas maltophilia</name>
    <dbReference type="NCBI Taxonomy" id="40324"/>
    <lineage>
        <taxon>Bacteria</taxon>
        <taxon>Pseudomonadati</taxon>
        <taxon>Pseudomonadota</taxon>
        <taxon>Gammaproteobacteria</taxon>
        <taxon>Lysobacterales</taxon>
        <taxon>Lysobacteraceae</taxon>
        <taxon>Stenotrophomonas</taxon>
        <taxon>Stenotrophomonas maltophilia group</taxon>
    </lineage>
</organism>
<reference evidence="2" key="2">
    <citation type="submission" date="2022-07" db="EMBL/GenBank/DDBJ databases">
        <authorList>
            <consortium name="Clinical and Environmental Microbiology Branch: Whole genome sequencing antimicrobial resistance pathogens in the healthcare setting"/>
        </authorList>
    </citation>
    <scope>NUCLEOTIDE SEQUENCE</scope>
    <source>
        <strain evidence="2">Stenotrophomonas_maltophilia_2021CK-00905</strain>
    </source>
</reference>
<dbReference type="Proteomes" id="UP001214521">
    <property type="component" value="Unassembled WGS sequence"/>
</dbReference>
<evidence type="ECO:0000313" key="2">
    <source>
        <dbReference type="EMBL" id="EKT4440662.1"/>
    </source>
</evidence>
<dbReference type="Proteomes" id="UP000625930">
    <property type="component" value="Unassembled WGS sequence"/>
</dbReference>